<comment type="caution">
    <text evidence="2">The sequence shown here is derived from an EMBL/GenBank/DDBJ whole genome shotgun (WGS) entry which is preliminary data.</text>
</comment>
<dbReference type="EMBL" id="MLYV02000357">
    <property type="protein sequence ID" value="PSS06846.1"/>
    <property type="molecule type" value="Genomic_DNA"/>
</dbReference>
<dbReference type="OrthoDB" id="2994230at2759"/>
<dbReference type="Pfam" id="PF08418">
    <property type="entry name" value="Pol_alpha_B_N"/>
    <property type="match status" value="1"/>
</dbReference>
<reference evidence="2 3" key="1">
    <citation type="submission" date="2018-02" db="EMBL/GenBank/DDBJ databases">
        <title>Genome sequence of the basidiomycete white-rot fungus Phlebia centrifuga.</title>
        <authorList>
            <person name="Granchi Z."/>
            <person name="Peng M."/>
            <person name="de Vries R.P."/>
            <person name="Hilden K."/>
            <person name="Makela M.R."/>
            <person name="Grigoriev I."/>
            <person name="Riley R."/>
        </authorList>
    </citation>
    <scope>NUCLEOTIDE SEQUENCE [LARGE SCALE GENOMIC DNA]</scope>
    <source>
        <strain evidence="2 3">FBCC195</strain>
    </source>
</reference>
<organism evidence="2 3">
    <name type="scientific">Hermanssonia centrifuga</name>
    <dbReference type="NCBI Taxonomy" id="98765"/>
    <lineage>
        <taxon>Eukaryota</taxon>
        <taxon>Fungi</taxon>
        <taxon>Dikarya</taxon>
        <taxon>Basidiomycota</taxon>
        <taxon>Agaricomycotina</taxon>
        <taxon>Agaricomycetes</taxon>
        <taxon>Polyporales</taxon>
        <taxon>Meruliaceae</taxon>
        <taxon>Hermanssonia</taxon>
    </lineage>
</organism>
<dbReference type="STRING" id="98765.A0A2R6QEU1"/>
<feature type="domain" description="DNA polymerase alpha subunit B N-terminal" evidence="1">
    <location>
        <begin position="6"/>
        <end position="66"/>
    </location>
</feature>
<sequence length="235" mass="25759">MSATDSLRQQISTHFGDEVGGNLAEECISLCQMYNLTADELFFKWEALASTLGSRVLNAETIDILRSNIHRKTTKPETKSNLNMNIVTSKRLKGPPKLGGSIYSTPKKPLAGPINGANTGDSSRAGVAGPSKVQFVGYNMDGDSRSTRRFINIKELTVCVPTIALDDRIDDIAELVQKHYDIVELGDPSKATEVRAIIFNTATALSHFADLGGNHSSRSNSSRWRFLVYGIRQIK</sequence>
<accession>A0A2R6QEU1</accession>
<keyword evidence="3" id="KW-1185">Reference proteome</keyword>
<evidence type="ECO:0000259" key="1">
    <source>
        <dbReference type="Pfam" id="PF08418"/>
    </source>
</evidence>
<dbReference type="AlphaFoldDB" id="A0A2R6QEU1"/>
<evidence type="ECO:0000313" key="2">
    <source>
        <dbReference type="EMBL" id="PSS06846.1"/>
    </source>
</evidence>
<gene>
    <name evidence="2" type="ORF">PHLCEN_2v3565</name>
</gene>
<dbReference type="InterPro" id="IPR013627">
    <property type="entry name" value="Pol_alpha_B_N"/>
</dbReference>
<name>A0A2R6QEU1_9APHY</name>
<proteinExistence type="predicted"/>
<dbReference type="Proteomes" id="UP000186601">
    <property type="component" value="Unassembled WGS sequence"/>
</dbReference>
<protein>
    <recommendedName>
        <fullName evidence="1">DNA polymerase alpha subunit B N-terminal domain-containing protein</fullName>
    </recommendedName>
</protein>
<evidence type="ECO:0000313" key="3">
    <source>
        <dbReference type="Proteomes" id="UP000186601"/>
    </source>
</evidence>